<proteinExistence type="predicted"/>
<keyword evidence="1" id="KW-0732">Signal</keyword>
<accession>A0A150WS75</accession>
<sequence length="192" mass="21192">MKALALGFVSLFMSTLAFAHPASDRVLNFFQDLDAARDGSPSKICRIIHQSFEHSQIMDRLMGNYVSSPDKAGVADMRRSSATFMATKAMPELKKLAGENGSYSVNPNATARGNGYFAVSAKVSSKGKTYNLVFLVSPNQKISDVEYIGFSAINHLGRKFRGDLDELKRTTNTPVTQYMRNLRADSDYVNCN</sequence>
<evidence type="ECO:0008006" key="4">
    <source>
        <dbReference type="Google" id="ProtNLM"/>
    </source>
</evidence>
<dbReference type="RefSeq" id="WP_061834811.1">
    <property type="nucleotide sequence ID" value="NZ_LUKE01000001.1"/>
</dbReference>
<gene>
    <name evidence="2" type="ORF">AZI86_09530</name>
</gene>
<evidence type="ECO:0000313" key="3">
    <source>
        <dbReference type="Proteomes" id="UP000075320"/>
    </source>
</evidence>
<comment type="caution">
    <text evidence="2">The sequence shown here is derived from an EMBL/GenBank/DDBJ whole genome shotgun (WGS) entry which is preliminary data.</text>
</comment>
<evidence type="ECO:0000313" key="2">
    <source>
        <dbReference type="EMBL" id="KYG67236.1"/>
    </source>
</evidence>
<dbReference type="Proteomes" id="UP000075320">
    <property type="component" value="Unassembled WGS sequence"/>
</dbReference>
<protein>
    <recommendedName>
        <fullName evidence="4">DUF4019 domain-containing protein</fullName>
    </recommendedName>
</protein>
<name>A0A150WS75_BDEBC</name>
<organism evidence="2 3">
    <name type="scientific">Bdellovibrio bacteriovorus</name>
    <dbReference type="NCBI Taxonomy" id="959"/>
    <lineage>
        <taxon>Bacteria</taxon>
        <taxon>Pseudomonadati</taxon>
        <taxon>Bdellovibrionota</taxon>
        <taxon>Bdellovibrionia</taxon>
        <taxon>Bdellovibrionales</taxon>
        <taxon>Pseudobdellovibrionaceae</taxon>
        <taxon>Bdellovibrio</taxon>
    </lineage>
</organism>
<evidence type="ECO:0000256" key="1">
    <source>
        <dbReference type="SAM" id="SignalP"/>
    </source>
</evidence>
<dbReference type="EMBL" id="LUKE01000001">
    <property type="protein sequence ID" value="KYG67236.1"/>
    <property type="molecule type" value="Genomic_DNA"/>
</dbReference>
<feature type="chain" id="PRO_5007573683" description="DUF4019 domain-containing protein" evidence="1">
    <location>
        <begin position="20"/>
        <end position="192"/>
    </location>
</feature>
<reference evidence="2 3" key="1">
    <citation type="submission" date="2016-03" db="EMBL/GenBank/DDBJ databases">
        <authorList>
            <person name="Ploux O."/>
        </authorList>
    </citation>
    <scope>NUCLEOTIDE SEQUENCE [LARGE SCALE GENOMIC DNA]</scope>
    <source>
        <strain evidence="2 3">R0</strain>
    </source>
</reference>
<dbReference type="AlphaFoldDB" id="A0A150WS75"/>
<feature type="signal peptide" evidence="1">
    <location>
        <begin position="1"/>
        <end position="19"/>
    </location>
</feature>
<keyword evidence="3" id="KW-1185">Reference proteome</keyword>